<protein>
    <recommendedName>
        <fullName evidence="3">Prokaryotic metallothionein</fullName>
    </recommendedName>
</protein>
<dbReference type="Proteomes" id="UP001499990">
    <property type="component" value="Unassembled WGS sequence"/>
</dbReference>
<accession>A0ABP6S6Z7</accession>
<keyword evidence="2" id="KW-1185">Reference proteome</keyword>
<evidence type="ECO:0000313" key="2">
    <source>
        <dbReference type="Proteomes" id="UP001499990"/>
    </source>
</evidence>
<sequence length="98" mass="10727">MTDDSPADRSPVAVARRTLWRMARCEVCGNDYGMTFEVHAQGAVHVFDCFSCAIHRMAPICEHCKSRIIGQGAEVEGKFYCGAHCARAEGKVGVVDHV</sequence>
<reference evidence="2" key="1">
    <citation type="journal article" date="2019" name="Int. J. Syst. Evol. Microbiol.">
        <title>The Global Catalogue of Microorganisms (GCM) 10K type strain sequencing project: providing services to taxonomists for standard genome sequencing and annotation.</title>
        <authorList>
            <consortium name="The Broad Institute Genomics Platform"/>
            <consortium name="The Broad Institute Genome Sequencing Center for Infectious Disease"/>
            <person name="Wu L."/>
            <person name="Ma J."/>
        </authorList>
    </citation>
    <scope>NUCLEOTIDE SEQUENCE [LARGE SCALE GENOMIC DNA]</scope>
    <source>
        <strain evidence="2">JCM 9651</strain>
    </source>
</reference>
<name>A0ABP6S6Z7_9ACTN</name>
<proteinExistence type="predicted"/>
<dbReference type="EMBL" id="BAAAYL010000001">
    <property type="protein sequence ID" value="GAA3369737.1"/>
    <property type="molecule type" value="Genomic_DNA"/>
</dbReference>
<organism evidence="1 2">
    <name type="scientific">Streptomyces sannanensis</name>
    <dbReference type="NCBI Taxonomy" id="285536"/>
    <lineage>
        <taxon>Bacteria</taxon>
        <taxon>Bacillati</taxon>
        <taxon>Actinomycetota</taxon>
        <taxon>Actinomycetes</taxon>
        <taxon>Kitasatosporales</taxon>
        <taxon>Streptomycetaceae</taxon>
        <taxon>Streptomyces</taxon>
    </lineage>
</organism>
<gene>
    <name evidence="1" type="ORF">GCM10020367_13620</name>
</gene>
<evidence type="ECO:0000313" key="1">
    <source>
        <dbReference type="EMBL" id="GAA3369737.1"/>
    </source>
</evidence>
<comment type="caution">
    <text evidence="1">The sequence shown here is derived from an EMBL/GenBank/DDBJ whole genome shotgun (WGS) entry which is preliminary data.</text>
</comment>
<evidence type="ECO:0008006" key="3">
    <source>
        <dbReference type="Google" id="ProtNLM"/>
    </source>
</evidence>